<dbReference type="SUPFAM" id="SSF46565">
    <property type="entry name" value="Chaperone J-domain"/>
    <property type="match status" value="1"/>
</dbReference>
<proteinExistence type="predicted"/>
<evidence type="ECO:0000256" key="1">
    <source>
        <dbReference type="SAM" id="SignalP"/>
    </source>
</evidence>
<protein>
    <recommendedName>
        <fullName evidence="5">J domain-containing protein</fullName>
    </recommendedName>
</protein>
<dbReference type="Pfam" id="PF00226">
    <property type="entry name" value="DnaJ"/>
    <property type="match status" value="1"/>
</dbReference>
<keyword evidence="1" id="KW-0732">Signal</keyword>
<dbReference type="InterPro" id="IPR036420">
    <property type="entry name" value="BRCT_dom_sf"/>
</dbReference>
<dbReference type="EMBL" id="HBIJ01016554">
    <property type="protein sequence ID" value="CAE0370275.1"/>
    <property type="molecule type" value="Transcribed_RNA"/>
</dbReference>
<accession>A0A7S3JZX2</accession>
<dbReference type="Gene3D" id="1.10.287.110">
    <property type="entry name" value="DnaJ domain"/>
    <property type="match status" value="1"/>
</dbReference>
<evidence type="ECO:0000313" key="4">
    <source>
        <dbReference type="EMBL" id="CAE0370275.1"/>
    </source>
</evidence>
<gene>
    <name evidence="4" type="ORF">ALAG00032_LOCUS11039</name>
</gene>
<dbReference type="Gene3D" id="3.40.50.10190">
    <property type="entry name" value="BRCT domain"/>
    <property type="match status" value="1"/>
</dbReference>
<name>A0A7S3JZX2_9STRA</name>
<evidence type="ECO:0008006" key="5">
    <source>
        <dbReference type="Google" id="ProtNLM"/>
    </source>
</evidence>
<organism evidence="4">
    <name type="scientific">Aureoumbra lagunensis</name>
    <dbReference type="NCBI Taxonomy" id="44058"/>
    <lineage>
        <taxon>Eukaryota</taxon>
        <taxon>Sar</taxon>
        <taxon>Stramenopiles</taxon>
        <taxon>Ochrophyta</taxon>
        <taxon>Pelagophyceae</taxon>
        <taxon>Pelagomonadales</taxon>
        <taxon>Aureoumbra</taxon>
    </lineage>
</organism>
<feature type="domain" description="BRCT" evidence="3">
    <location>
        <begin position="64"/>
        <end position="142"/>
    </location>
</feature>
<dbReference type="PANTHER" id="PTHR44825:SF1">
    <property type="entry name" value="DNAJ HOMOLOG SUBFAMILY C MEMBER 4"/>
    <property type="match status" value="1"/>
</dbReference>
<dbReference type="SUPFAM" id="SSF52113">
    <property type="entry name" value="BRCT domain"/>
    <property type="match status" value="1"/>
</dbReference>
<evidence type="ECO:0000259" key="2">
    <source>
        <dbReference type="PROSITE" id="PS50076"/>
    </source>
</evidence>
<dbReference type="InterPro" id="IPR001357">
    <property type="entry name" value="BRCT_dom"/>
</dbReference>
<feature type="chain" id="PRO_5031219083" description="J domain-containing protein" evidence="1">
    <location>
        <begin position="21"/>
        <end position="530"/>
    </location>
</feature>
<dbReference type="InterPro" id="IPR001623">
    <property type="entry name" value="DnaJ_domain"/>
</dbReference>
<reference evidence="4" key="1">
    <citation type="submission" date="2021-01" db="EMBL/GenBank/DDBJ databases">
        <authorList>
            <person name="Corre E."/>
            <person name="Pelletier E."/>
            <person name="Niang G."/>
            <person name="Scheremetjew M."/>
            <person name="Finn R."/>
            <person name="Kale V."/>
            <person name="Holt S."/>
            <person name="Cochrane G."/>
            <person name="Meng A."/>
            <person name="Brown T."/>
            <person name="Cohen L."/>
        </authorList>
    </citation>
    <scope>NUCLEOTIDE SEQUENCE</scope>
    <source>
        <strain evidence="4">CCMP1510</strain>
    </source>
</reference>
<dbReference type="SMART" id="SM00271">
    <property type="entry name" value="DnaJ"/>
    <property type="match status" value="1"/>
</dbReference>
<dbReference type="PROSITE" id="PS50172">
    <property type="entry name" value="BRCT"/>
    <property type="match status" value="1"/>
</dbReference>
<dbReference type="PANTHER" id="PTHR44825">
    <property type="match status" value="1"/>
</dbReference>
<sequence length="530" mass="59962">MNNVFFFFSLLVAAVQKVEKVVSELIWSLNRLIFLDWIDEMKHSERKETALKIATQRVLPSKKEKIKSLEGTKIFLVHSSNHSERDILSAKVVSLGGQVTKNLQEATHAVLVSGDTSSSTEMVDTAACAQALDVPIVSNLWLNRMASLEPEKHWSEIDVSEFCSNSRQETTNSIQLRDSITETWQYLRRESPDALEEDEIRRAIELSMLDCALCVRPRNTQSMHHKLQKTPQEILGIQKGASAEQIRAAFRKRAKDLHPDRKGGNARDFDELVRAYRTLLEDYDENDDAPLKLWLTDAKTTEQRDFELKEHRSLIHELFQNHGANLSSNINKQKQVLYSLGLNPFEAGASIADEQGNKLTNCCFYLSLATAYLTGLQEKNISQDLDLRKQTALRLKRVIESSVVRSHPEWANKIGDDIQAFSDFLVYALDNPTLADWAVVVFDSISGFVEIYKGKRYDDIPTPEEKRSSCLTIFHVPGHYQPLLPQRDSELISLLSSDATISSSINLRPTLEEILGALEKCGVLFVVTEA</sequence>
<dbReference type="CDD" id="cd06257">
    <property type="entry name" value="DnaJ"/>
    <property type="match status" value="1"/>
</dbReference>
<evidence type="ECO:0000259" key="3">
    <source>
        <dbReference type="PROSITE" id="PS50172"/>
    </source>
</evidence>
<dbReference type="InterPro" id="IPR036869">
    <property type="entry name" value="J_dom_sf"/>
</dbReference>
<dbReference type="InterPro" id="IPR052763">
    <property type="entry name" value="DnaJ_C4"/>
</dbReference>
<dbReference type="AlphaFoldDB" id="A0A7S3JZX2"/>
<dbReference type="PROSITE" id="PS50076">
    <property type="entry name" value="DNAJ_2"/>
    <property type="match status" value="1"/>
</dbReference>
<feature type="signal peptide" evidence="1">
    <location>
        <begin position="1"/>
        <end position="20"/>
    </location>
</feature>
<feature type="domain" description="J" evidence="2">
    <location>
        <begin position="230"/>
        <end position="284"/>
    </location>
</feature>